<sequence length="205" mass="24352">MSNNQDFTLKLMQQVSDELEKSNAKIDQLVIAQNDLKILIEKQKDQSKRQFDVLTRHQGKYIKENLESYSDNIKELILSREPVVNETHNSQYILFGKDSPFTSKLLLSLITLILISIPLFKYVPSYLNERSVLKEDLETYKLFYDYVFFINYKTENELPSNLTNIINDIKKRDSTYINFVNRQRSKYEIHLKRESLKSELQKLQE</sequence>
<comment type="caution">
    <text evidence="1">The sequence shown here is derived from an EMBL/GenBank/DDBJ whole genome shotgun (WGS) entry which is preliminary data.</text>
</comment>
<proteinExistence type="predicted"/>
<dbReference type="OrthoDB" id="1424179at2"/>
<dbReference type="AlphaFoldDB" id="A0A4Q0P3J6"/>
<organism evidence="1 2">
    <name type="scientific">Leeuwenhoekiella aequorea</name>
    <dbReference type="NCBI Taxonomy" id="283736"/>
    <lineage>
        <taxon>Bacteria</taxon>
        <taxon>Pseudomonadati</taxon>
        <taxon>Bacteroidota</taxon>
        <taxon>Flavobacteriia</taxon>
        <taxon>Flavobacteriales</taxon>
        <taxon>Flavobacteriaceae</taxon>
        <taxon>Leeuwenhoekiella</taxon>
    </lineage>
</organism>
<evidence type="ECO:0000313" key="2">
    <source>
        <dbReference type="Proteomes" id="UP000289238"/>
    </source>
</evidence>
<dbReference type="RefSeq" id="WP_128758397.1">
    <property type="nucleotide sequence ID" value="NZ_QOVM01000006.1"/>
</dbReference>
<evidence type="ECO:0000313" key="1">
    <source>
        <dbReference type="EMBL" id="RXG21124.1"/>
    </source>
</evidence>
<dbReference type="EMBL" id="QOVM01000006">
    <property type="protein sequence ID" value="RXG21124.1"/>
    <property type="molecule type" value="Genomic_DNA"/>
</dbReference>
<dbReference type="Proteomes" id="UP000289238">
    <property type="component" value="Unassembled WGS sequence"/>
</dbReference>
<keyword evidence="2" id="KW-1185">Reference proteome</keyword>
<reference evidence="1 2" key="1">
    <citation type="submission" date="2018-07" db="EMBL/GenBank/DDBJ databases">
        <title>Leeuwenhoekiella genomics.</title>
        <authorList>
            <person name="Tahon G."/>
            <person name="Willems A."/>
        </authorList>
    </citation>
    <scope>NUCLEOTIDE SEQUENCE [LARGE SCALE GENOMIC DNA]</scope>
    <source>
        <strain evidence="1 2">LMG 22550</strain>
    </source>
</reference>
<accession>A0A4Q0P3J6</accession>
<protein>
    <submittedName>
        <fullName evidence="1">Uncharacterized protein</fullName>
    </submittedName>
</protein>
<name>A0A4Q0P3J6_9FLAO</name>
<gene>
    <name evidence="1" type="ORF">DSM00_2641</name>
</gene>